<dbReference type="GO" id="GO:0006400">
    <property type="term" value="P:tRNA modification"/>
    <property type="evidence" value="ECO:0007669"/>
    <property type="project" value="InterPro"/>
</dbReference>
<gene>
    <name evidence="4" type="ORF">COEREDRAFT_81613</name>
</gene>
<dbReference type="OrthoDB" id="367221at2759"/>
<dbReference type="EMBL" id="KZ303503">
    <property type="protein sequence ID" value="PIA15882.1"/>
    <property type="molecule type" value="Genomic_DNA"/>
</dbReference>
<sequence>MSKRFSERSGAGASQLKRAKRYQQMRDRLRKPQNSFDISPGMKGFFATCTRGREKKSALETIDLLEDYAGKLYPDLEDELRAEGEEVPNAGAGAAESASNGGDIEADIARELAEIKSASAPKLFRYLPTTIECLIYIKCHRRIDPEQLVRFIFADITKTRQRRTRFTGRLIPAKVTTTSKIDAIVKGSKEVARDLLADDAVPTTFALVVNIRYCDDIKRDDVIPPVAAMLDVRHKVDLKNAKYTLVIEVFKSMCTIGLVEDYNALRRLNLQTLFDDPNAKKPLQPEGAFQDNTTFPKTSSSSPLPSAQDEDAS</sequence>
<feature type="compositionally biased region" description="Basic residues" evidence="2">
    <location>
        <begin position="17"/>
        <end position="31"/>
    </location>
</feature>
<dbReference type="Gene3D" id="3.30.2300.10">
    <property type="entry name" value="THUMP superfamily"/>
    <property type="match status" value="1"/>
</dbReference>
<dbReference type="InterPro" id="IPR040183">
    <property type="entry name" value="THUMPD1-like"/>
</dbReference>
<feature type="region of interest" description="Disordered" evidence="2">
    <location>
        <begin position="276"/>
        <end position="313"/>
    </location>
</feature>
<evidence type="ECO:0000313" key="5">
    <source>
        <dbReference type="Proteomes" id="UP000242474"/>
    </source>
</evidence>
<dbReference type="PROSITE" id="PS51165">
    <property type="entry name" value="THUMP"/>
    <property type="match status" value="1"/>
</dbReference>
<dbReference type="PANTHER" id="PTHR13452:SF10">
    <property type="entry name" value="THUMP DOMAIN-CONTAINING PROTEIN 1"/>
    <property type="match status" value="1"/>
</dbReference>
<feature type="compositionally biased region" description="Polar residues" evidence="2">
    <location>
        <begin position="290"/>
        <end position="305"/>
    </location>
</feature>
<feature type="region of interest" description="Disordered" evidence="2">
    <location>
        <begin position="1"/>
        <end position="36"/>
    </location>
</feature>
<dbReference type="STRING" id="763665.A0A2G5BA75"/>
<proteinExistence type="predicted"/>
<dbReference type="AlphaFoldDB" id="A0A2G5BA75"/>
<protein>
    <recommendedName>
        <fullName evidence="3">THUMP domain-containing protein</fullName>
    </recommendedName>
</protein>
<accession>A0A2G5BA75</accession>
<dbReference type="PANTHER" id="PTHR13452">
    <property type="entry name" value="THUMP DOMAIN CONTAINING PROTEIN 1-RELATED"/>
    <property type="match status" value="1"/>
</dbReference>
<dbReference type="GO" id="GO:0003723">
    <property type="term" value="F:RNA binding"/>
    <property type="evidence" value="ECO:0007669"/>
    <property type="project" value="UniProtKB-UniRule"/>
</dbReference>
<dbReference type="InterPro" id="IPR004114">
    <property type="entry name" value="THUMP_dom"/>
</dbReference>
<dbReference type="CDD" id="cd11717">
    <property type="entry name" value="THUMP_THUMPD1_like"/>
    <property type="match status" value="1"/>
</dbReference>
<keyword evidence="5" id="KW-1185">Reference proteome</keyword>
<dbReference type="SUPFAM" id="SSF143437">
    <property type="entry name" value="THUMP domain-like"/>
    <property type="match status" value="1"/>
</dbReference>
<evidence type="ECO:0000259" key="3">
    <source>
        <dbReference type="PROSITE" id="PS51165"/>
    </source>
</evidence>
<feature type="domain" description="THUMP" evidence="3">
    <location>
        <begin position="155"/>
        <end position="260"/>
    </location>
</feature>
<dbReference type="Pfam" id="PF02926">
    <property type="entry name" value="THUMP"/>
    <property type="match status" value="1"/>
</dbReference>
<organism evidence="4 5">
    <name type="scientific">Coemansia reversa (strain ATCC 12441 / NRRL 1564)</name>
    <dbReference type="NCBI Taxonomy" id="763665"/>
    <lineage>
        <taxon>Eukaryota</taxon>
        <taxon>Fungi</taxon>
        <taxon>Fungi incertae sedis</taxon>
        <taxon>Zoopagomycota</taxon>
        <taxon>Kickxellomycotina</taxon>
        <taxon>Kickxellomycetes</taxon>
        <taxon>Kickxellales</taxon>
        <taxon>Kickxellaceae</taxon>
        <taxon>Coemansia</taxon>
    </lineage>
</organism>
<evidence type="ECO:0000313" key="4">
    <source>
        <dbReference type="EMBL" id="PIA15882.1"/>
    </source>
</evidence>
<keyword evidence="1" id="KW-0694">RNA-binding</keyword>
<name>A0A2G5BA75_COERN</name>
<dbReference type="Proteomes" id="UP000242474">
    <property type="component" value="Unassembled WGS sequence"/>
</dbReference>
<evidence type="ECO:0000256" key="2">
    <source>
        <dbReference type="SAM" id="MobiDB-lite"/>
    </source>
</evidence>
<evidence type="ECO:0000256" key="1">
    <source>
        <dbReference type="PROSITE-ProRule" id="PRU00529"/>
    </source>
</evidence>
<reference evidence="4 5" key="1">
    <citation type="journal article" date="2015" name="Genome Biol. Evol.">
        <title>Phylogenomic analyses indicate that early fungi evolved digesting cell walls of algal ancestors of land plants.</title>
        <authorList>
            <person name="Chang Y."/>
            <person name="Wang S."/>
            <person name="Sekimoto S."/>
            <person name="Aerts A.L."/>
            <person name="Choi C."/>
            <person name="Clum A."/>
            <person name="LaButti K.M."/>
            <person name="Lindquist E.A."/>
            <person name="Yee Ngan C."/>
            <person name="Ohm R.A."/>
            <person name="Salamov A.A."/>
            <person name="Grigoriev I.V."/>
            <person name="Spatafora J.W."/>
            <person name="Berbee M.L."/>
        </authorList>
    </citation>
    <scope>NUCLEOTIDE SEQUENCE [LARGE SCALE GENOMIC DNA]</scope>
    <source>
        <strain evidence="4 5">NRRL 1564</strain>
    </source>
</reference>